<evidence type="ECO:0000313" key="2">
    <source>
        <dbReference type="Proteomes" id="UP001451303"/>
    </source>
</evidence>
<evidence type="ECO:0000313" key="1">
    <source>
        <dbReference type="EMBL" id="KAL0471518.1"/>
    </source>
</evidence>
<name>A0ABR3DFQ6_NEUIN</name>
<proteinExistence type="predicted"/>
<sequence length="151" mass="16518">MESTPASVSCANTCETTTPFKTTYEPLNPTHIILMATSIQSFVRSLGPSALPVPPTNNEQQQQASSTITHKWLPASNNCDNSPSQFHRAVPGPRLEAQVDVDRGVQVGLSGDSRFQTPEESRSRGVIWGNIQGLHVRKIKGTYIPTYVEIL</sequence>
<accession>A0ABR3DFQ6</accession>
<comment type="caution">
    <text evidence="1">The sequence shown here is derived from an EMBL/GenBank/DDBJ whole genome shotgun (WGS) entry which is preliminary data.</text>
</comment>
<reference evidence="1 2" key="1">
    <citation type="submission" date="2023-09" db="EMBL/GenBank/DDBJ databases">
        <title>Multi-omics analysis of a traditional fermented food reveals byproduct-associated fungal strains for waste-to-food upcycling.</title>
        <authorList>
            <consortium name="Lawrence Berkeley National Laboratory"/>
            <person name="Rekdal V.M."/>
            <person name="Villalobos-Escobedo J.M."/>
            <person name="Rodriguez-Valeron N."/>
            <person name="Garcia M.O."/>
            <person name="Vasquez D.P."/>
            <person name="Damayanti I."/>
            <person name="Sorensen P.M."/>
            <person name="Baidoo E.E."/>
            <person name="De Carvalho A.C."/>
            <person name="Riley R."/>
            <person name="Lipzen A."/>
            <person name="He G."/>
            <person name="Yan M."/>
            <person name="Haridas S."/>
            <person name="Daum C."/>
            <person name="Yoshinaga Y."/>
            <person name="Ng V."/>
            <person name="Grigoriev I.V."/>
            <person name="Munk R."/>
            <person name="Nuraida L."/>
            <person name="Wijaya C.H."/>
            <person name="Morales P.-C."/>
            <person name="Keasling J.D."/>
        </authorList>
    </citation>
    <scope>NUCLEOTIDE SEQUENCE [LARGE SCALE GENOMIC DNA]</scope>
    <source>
        <strain evidence="1 2">FGSC 2613</strain>
    </source>
</reference>
<dbReference type="Proteomes" id="UP001451303">
    <property type="component" value="Unassembled WGS sequence"/>
</dbReference>
<protein>
    <submittedName>
        <fullName evidence="1">Uncharacterized protein</fullName>
    </submittedName>
</protein>
<gene>
    <name evidence="1" type="ORF">QR685DRAFT_206170</name>
</gene>
<organism evidence="1 2">
    <name type="scientific">Neurospora intermedia</name>
    <dbReference type="NCBI Taxonomy" id="5142"/>
    <lineage>
        <taxon>Eukaryota</taxon>
        <taxon>Fungi</taxon>
        <taxon>Dikarya</taxon>
        <taxon>Ascomycota</taxon>
        <taxon>Pezizomycotina</taxon>
        <taxon>Sordariomycetes</taxon>
        <taxon>Sordariomycetidae</taxon>
        <taxon>Sordariales</taxon>
        <taxon>Sordariaceae</taxon>
        <taxon>Neurospora</taxon>
    </lineage>
</organism>
<dbReference type="EMBL" id="JAVLET010000003">
    <property type="protein sequence ID" value="KAL0471518.1"/>
    <property type="molecule type" value="Genomic_DNA"/>
</dbReference>
<keyword evidence="2" id="KW-1185">Reference proteome</keyword>